<dbReference type="STRING" id="1230905.A0A1G4K9W9"/>
<name>A0A1G4K9W9_9SACH</name>
<reference evidence="2 3" key="1">
    <citation type="submission" date="2016-03" db="EMBL/GenBank/DDBJ databases">
        <authorList>
            <person name="Devillers H."/>
        </authorList>
    </citation>
    <scope>NUCLEOTIDE SEQUENCE [LARGE SCALE GENOMIC DNA]</scope>
    <source>
        <strain evidence="2">CBS 11717</strain>
    </source>
</reference>
<dbReference type="EMBL" id="LT598469">
    <property type="protein sequence ID" value="SCV00972.1"/>
    <property type="molecule type" value="Genomic_DNA"/>
</dbReference>
<evidence type="ECO:0000256" key="1">
    <source>
        <dbReference type="SAM" id="MobiDB-lite"/>
    </source>
</evidence>
<dbReference type="AlphaFoldDB" id="A0A1G4K9W9"/>
<keyword evidence="3" id="KW-1185">Reference proteome</keyword>
<proteinExistence type="predicted"/>
<dbReference type="Proteomes" id="UP000191024">
    <property type="component" value="Chromosome G"/>
</dbReference>
<accession>A0A1G4K9W9</accession>
<feature type="compositionally biased region" description="Basic and acidic residues" evidence="1">
    <location>
        <begin position="664"/>
        <end position="676"/>
    </location>
</feature>
<dbReference type="GO" id="GO:0005737">
    <property type="term" value="C:cytoplasm"/>
    <property type="evidence" value="ECO:0007669"/>
    <property type="project" value="TreeGrafter"/>
</dbReference>
<evidence type="ECO:0000313" key="2">
    <source>
        <dbReference type="EMBL" id="SCV00972.1"/>
    </source>
</evidence>
<evidence type="ECO:0000313" key="3">
    <source>
        <dbReference type="Proteomes" id="UP000191024"/>
    </source>
</evidence>
<protein>
    <submittedName>
        <fullName evidence="2">LAMI_0G08482g1_1</fullName>
    </submittedName>
</protein>
<dbReference type="PANTHER" id="PTHR21708">
    <property type="entry name" value="PROBABLE 2-DEHYDROPANTOATE 2-REDUCTASE"/>
    <property type="match status" value="1"/>
</dbReference>
<feature type="region of interest" description="Disordered" evidence="1">
    <location>
        <begin position="657"/>
        <end position="699"/>
    </location>
</feature>
<gene>
    <name evidence="2" type="ORF">LAMI_0G08482G</name>
</gene>
<dbReference type="OrthoDB" id="4068630at2759"/>
<organism evidence="2 3">
    <name type="scientific">Lachancea mirantina</name>
    <dbReference type="NCBI Taxonomy" id="1230905"/>
    <lineage>
        <taxon>Eukaryota</taxon>
        <taxon>Fungi</taxon>
        <taxon>Dikarya</taxon>
        <taxon>Ascomycota</taxon>
        <taxon>Saccharomycotina</taxon>
        <taxon>Saccharomycetes</taxon>
        <taxon>Saccharomycetales</taxon>
        <taxon>Saccharomycetaceae</taxon>
        <taxon>Lachancea</taxon>
    </lineage>
</organism>
<dbReference type="InterPro" id="IPR051402">
    <property type="entry name" value="KPR-Related"/>
</dbReference>
<dbReference type="PANTHER" id="PTHR21708:SF34">
    <property type="entry name" value="OUTER SPORE WALL PROTEIN 2"/>
    <property type="match status" value="1"/>
</dbReference>
<sequence>MARKPLNCLIVGDTPATQFLAWRLSLTNAFIILVSQHISRDGLISWKSAQLGSNFYRPNEFTKNYDELEAKLVDAEGKQKFKLDIIILSCLSFAALNKYSSLLARYSCEDTIVLVNANFGVELERLVIDKFQGSSLCVLSVLCDVEGRQLSSGSYALVSDRFEFYFGISYTPVQGDVTSTLEKMLKINAAVVQDLFQDQNSTLNAMLQQLHGTKVEKVVKFSPDKGNDMALKIWKYVIPRISLHILSIVFEQFDYEELALSNSSSAIFRDLVSELMMICLTQNNSVVKNFMLPAYTEDHANSETVTNLSSLIDYMQVVEETKRRKKLLDQSTINEYPEFLSLSFEAYCFYHRLEFPAHILLYQPVLLAESYGKKCSSLNFLFGFYSRLLSISGFSIEGGPTTPNVPSLLFGIRSQITNHSEQTLVSKEEFLSEKVNRHWSKMKHTTRNHEERPKEADFCATDCMTSTMERKTAPISSNVSVDSCQACGSSLSPPFLDGAEPEIRDGFRHRIVEEIDDWEGNDCTSIIDDVIRLPNFEPKISSSKALTAYRPQTTALSGSLEAEIRRNPSFAARTLDDRWRQRYADQHQKAALPREENLWRFQRRFFSDRQLAKRPSSHPINPLRTHIGLLQRSNMKGILTVTTSRYGHVDSTRRILHQWSPTKSKSDDGHQQRDTIYRQANPLDAEGDGIYMPPGNYEQ</sequence>